<accession>A0A7W8DAD2</accession>
<evidence type="ECO:0000259" key="1">
    <source>
        <dbReference type="Pfam" id="PF01814"/>
    </source>
</evidence>
<evidence type="ECO:0000313" key="3">
    <source>
        <dbReference type="Proteomes" id="UP000521199"/>
    </source>
</evidence>
<organism evidence="2 3">
    <name type="scientific">Chiayiivirga flava</name>
    <dbReference type="NCBI Taxonomy" id="659595"/>
    <lineage>
        <taxon>Bacteria</taxon>
        <taxon>Pseudomonadati</taxon>
        <taxon>Pseudomonadota</taxon>
        <taxon>Gammaproteobacteria</taxon>
        <taxon>Lysobacterales</taxon>
        <taxon>Lysobacteraceae</taxon>
        <taxon>Chiayiivirga</taxon>
    </lineage>
</organism>
<dbReference type="InterPro" id="IPR045808">
    <property type="entry name" value="Hr_FBXL5"/>
</dbReference>
<dbReference type="Proteomes" id="UP000521199">
    <property type="component" value="Unassembled WGS sequence"/>
</dbReference>
<gene>
    <name evidence="2" type="ORF">HNQ52_002623</name>
</gene>
<dbReference type="EMBL" id="JACHHP010000004">
    <property type="protein sequence ID" value="MBB5209073.1"/>
    <property type="molecule type" value="Genomic_DNA"/>
</dbReference>
<dbReference type="Pfam" id="PF01814">
    <property type="entry name" value="Hemerythrin"/>
    <property type="match status" value="1"/>
</dbReference>
<keyword evidence="3" id="KW-1185">Reference proteome</keyword>
<comment type="caution">
    <text evidence="2">The sequence shown here is derived from an EMBL/GenBank/DDBJ whole genome shotgun (WGS) entry which is preliminary data.</text>
</comment>
<reference evidence="2 3" key="1">
    <citation type="submission" date="2020-08" db="EMBL/GenBank/DDBJ databases">
        <title>Genomic Encyclopedia of Type Strains, Phase IV (KMG-IV): sequencing the most valuable type-strain genomes for metagenomic binning, comparative biology and taxonomic classification.</title>
        <authorList>
            <person name="Goeker M."/>
        </authorList>
    </citation>
    <scope>NUCLEOTIDE SEQUENCE [LARGE SCALE GENOMIC DNA]</scope>
    <source>
        <strain evidence="2 3">DSM 24163</strain>
    </source>
</reference>
<dbReference type="AlphaFoldDB" id="A0A7W8DAD2"/>
<evidence type="ECO:0000313" key="2">
    <source>
        <dbReference type="EMBL" id="MBB5209073.1"/>
    </source>
</evidence>
<name>A0A7W8DAD2_9GAMM</name>
<dbReference type="GO" id="GO:0006879">
    <property type="term" value="P:intracellular iron ion homeostasis"/>
    <property type="evidence" value="ECO:0007669"/>
    <property type="project" value="InterPro"/>
</dbReference>
<dbReference type="Gene3D" id="1.20.120.520">
    <property type="entry name" value="nmb1532 protein domain like"/>
    <property type="match status" value="1"/>
</dbReference>
<protein>
    <recommendedName>
        <fullName evidence="1">Hemerythrin-like domain-containing protein</fullName>
    </recommendedName>
</protein>
<sequence>MNAPRFDIYRQIHKALRIAFAQTHAHVGRMDCTDPDDMHTALSAVEDLLAACRSHLAHENAFVHAALEARSPAASRRTAEEHGHHDDALLRLSQACVEVARAEPAQRQRIADRLYDELGEFIADNLVHMRYEETVNNTALWTHYDDAELVAIEQALVASIPPPELLPTLAGIVAAVPPHERVALLDGIRRSAPPPVFDSMLAAALQALGERDREKLLRGLCIEPALHAAIAA</sequence>
<dbReference type="CDD" id="cd12109">
    <property type="entry name" value="Hr_FBXL5"/>
    <property type="match status" value="1"/>
</dbReference>
<proteinExistence type="predicted"/>
<dbReference type="RefSeq" id="WP_183961599.1">
    <property type="nucleotide sequence ID" value="NZ_JACHHP010000004.1"/>
</dbReference>
<feature type="domain" description="Hemerythrin-like" evidence="1">
    <location>
        <begin position="7"/>
        <end position="135"/>
    </location>
</feature>
<dbReference type="InterPro" id="IPR012312">
    <property type="entry name" value="Hemerythrin-like"/>
</dbReference>